<dbReference type="AlphaFoldDB" id="A0ABD0IZT6"/>
<evidence type="ECO:0000313" key="2">
    <source>
        <dbReference type="EMBL" id="KAK7442575.1"/>
    </source>
</evidence>
<dbReference type="PANTHER" id="PTHR42720:SF1">
    <property type="entry name" value="GLYCEROL 3-PHOSPHATE OXIDASE"/>
    <property type="match status" value="1"/>
</dbReference>
<evidence type="ECO:0000259" key="1">
    <source>
        <dbReference type="Pfam" id="PF01266"/>
    </source>
</evidence>
<dbReference type="PANTHER" id="PTHR42720">
    <property type="entry name" value="GLYCEROL-3-PHOSPHATE DEHYDROGENASE"/>
    <property type="match status" value="1"/>
</dbReference>
<dbReference type="SUPFAM" id="SSF54373">
    <property type="entry name" value="FAD-linked reductases, C-terminal domain"/>
    <property type="match status" value="1"/>
</dbReference>
<evidence type="ECO:0000313" key="3">
    <source>
        <dbReference type="Proteomes" id="UP001519460"/>
    </source>
</evidence>
<organism evidence="2 3">
    <name type="scientific">Batillaria attramentaria</name>
    <dbReference type="NCBI Taxonomy" id="370345"/>
    <lineage>
        <taxon>Eukaryota</taxon>
        <taxon>Metazoa</taxon>
        <taxon>Spiralia</taxon>
        <taxon>Lophotrochozoa</taxon>
        <taxon>Mollusca</taxon>
        <taxon>Gastropoda</taxon>
        <taxon>Caenogastropoda</taxon>
        <taxon>Sorbeoconcha</taxon>
        <taxon>Cerithioidea</taxon>
        <taxon>Batillariidae</taxon>
        <taxon>Batillaria</taxon>
    </lineage>
</organism>
<dbReference type="Pfam" id="PF01266">
    <property type="entry name" value="DAO"/>
    <property type="match status" value="1"/>
</dbReference>
<keyword evidence="3" id="KW-1185">Reference proteome</keyword>
<feature type="domain" description="FAD dependent oxidoreductase" evidence="1">
    <location>
        <begin position="6"/>
        <end position="357"/>
    </location>
</feature>
<dbReference type="InterPro" id="IPR036188">
    <property type="entry name" value="FAD/NAD-bd_sf"/>
</dbReference>
<accession>A0ABD0IZT6</accession>
<dbReference type="Gene3D" id="3.50.50.60">
    <property type="entry name" value="FAD/NAD(P)-binding domain"/>
    <property type="match status" value="1"/>
</dbReference>
<gene>
    <name evidence="2" type="ORF">BaRGS_00040514</name>
</gene>
<proteinExistence type="predicted"/>
<dbReference type="EMBL" id="JACVVK020000831">
    <property type="protein sequence ID" value="KAK7442575.1"/>
    <property type="molecule type" value="Genomic_DNA"/>
</dbReference>
<name>A0ABD0IZT6_9CAEN</name>
<dbReference type="InterPro" id="IPR052745">
    <property type="entry name" value="G3P_Oxidase/Oxidoreductase"/>
</dbReference>
<dbReference type="SUPFAM" id="SSF51905">
    <property type="entry name" value="FAD/NAD(P)-binding domain"/>
    <property type="match status" value="1"/>
</dbReference>
<protein>
    <recommendedName>
        <fullName evidence="1">FAD dependent oxidoreductase domain-containing protein</fullName>
    </recommendedName>
</protein>
<dbReference type="Proteomes" id="UP001519460">
    <property type="component" value="Unassembled WGS sequence"/>
</dbReference>
<sequence>MASALDVAVVGGGIVGCAVLFELNRLGYNCALLEKNDNLISEASSGNSGMLHTGFDAPADSLELHCIKRCVDRVFGVFNKLGVPYSQNGSVMVAWSPEQVSKLEGIQSDALAKGVKDVFHLSLEDLYQKEPSLSRHAHGALWIPEESILEPCIYGLLLAHHAKNNGAKILTNCEVRGYENVSGGQLSTLDTTRGPIKARVVINCAGLHGDHVQELAGISSFRIQPRKGQYTVFGQGARNLITSSILPVPTEKTKGIIVFKTVHGNVIVGPTAEDVESRSSPPIDTATTRRLLEHGRTVVPELDSWTPVGHYTGVRPATQYKDYQIRAYLDRNWITVGGIRSTGVSGSLGIAEYVARLLCEDLKLEPTRGATSDLQPSDWSLETNGTLSVDGTVYGVSHPITLFGTQKGGGGGGTSRL</sequence>
<reference evidence="2 3" key="1">
    <citation type="journal article" date="2023" name="Sci. Data">
        <title>Genome assembly of the Korean intertidal mud-creeper Batillaria attramentaria.</title>
        <authorList>
            <person name="Patra A.K."/>
            <person name="Ho P.T."/>
            <person name="Jun S."/>
            <person name="Lee S.J."/>
            <person name="Kim Y."/>
            <person name="Won Y.J."/>
        </authorList>
    </citation>
    <scope>NUCLEOTIDE SEQUENCE [LARGE SCALE GENOMIC DNA]</scope>
    <source>
        <strain evidence="2">Wonlab-2016</strain>
    </source>
</reference>
<comment type="caution">
    <text evidence="2">The sequence shown here is derived from an EMBL/GenBank/DDBJ whole genome shotgun (WGS) entry which is preliminary data.</text>
</comment>
<dbReference type="InterPro" id="IPR006076">
    <property type="entry name" value="FAD-dep_OxRdtase"/>
</dbReference>
<dbReference type="Gene3D" id="3.30.9.10">
    <property type="entry name" value="D-Amino Acid Oxidase, subunit A, domain 2"/>
    <property type="match status" value="1"/>
</dbReference>